<dbReference type="Proteomes" id="UP001078443">
    <property type="component" value="Unassembled WGS sequence"/>
</dbReference>
<evidence type="ECO:0000256" key="2">
    <source>
        <dbReference type="ARBA" id="ARBA00008531"/>
    </source>
</evidence>
<dbReference type="Gene3D" id="1.20.120.1380">
    <property type="entry name" value="Flagellar FlhF biosynthesis protein, N domain"/>
    <property type="match status" value="1"/>
</dbReference>
<proteinExistence type="inferred from homology"/>
<sequence length="388" mass="43882">MIIKKYIVNSMNEAMERIRYELGKDAVIISQRKIRKSGVKGWFSSKAIEVTAAVDNNKNKVNDSMKESIDIIKKAIKNKTPNIQSKEKINLKEEIKEKKPIEKKEEINSKINDEMLKEMQEMKAVINDLVNKTEKNGGRKSKIRIKLEKNDLNDRTIKKILARARSLDKNIDEYERVRISIKKMIKASDDKFKNTVVLVGPTGVGKTTTVAKLAGKFALIEKKKVGLITIDTYRIGAVEQLKAYANIMSIPFEMVITLEDMENALKSMEDCDIVLIDTTGRSSKNESQIAELNTFIQKTNTDNIYLVVSSTTKDKDVEAIIEGYKVLNFNNVIITKLDETTTYGSILNILDIANKPLSFVTTGQNVPDDLKRLSDEEICKLVLGEKVI</sequence>
<reference evidence="17" key="1">
    <citation type="submission" date="2022-12" db="EMBL/GenBank/DDBJ databases">
        <authorList>
            <person name="Wang J."/>
        </authorList>
    </citation>
    <scope>NUCLEOTIDE SEQUENCE</scope>
    <source>
        <strain evidence="17">HY-45-18</strain>
    </source>
</reference>
<keyword evidence="10" id="KW-0472">Membrane</keyword>
<dbReference type="EMBL" id="JAPQER010000002">
    <property type="protein sequence ID" value="MCY6483697.1"/>
    <property type="molecule type" value="Genomic_DNA"/>
</dbReference>
<evidence type="ECO:0000259" key="16">
    <source>
        <dbReference type="SMART" id="SM00962"/>
    </source>
</evidence>
<evidence type="ECO:0000256" key="3">
    <source>
        <dbReference type="ARBA" id="ARBA00014919"/>
    </source>
</evidence>
<evidence type="ECO:0000256" key="11">
    <source>
        <dbReference type="ARBA" id="ARBA00023225"/>
    </source>
</evidence>
<dbReference type="SMART" id="SM00962">
    <property type="entry name" value="SRP54"/>
    <property type="match status" value="1"/>
</dbReference>
<evidence type="ECO:0000256" key="7">
    <source>
        <dbReference type="ARBA" id="ARBA00022795"/>
    </source>
</evidence>
<dbReference type="InterPro" id="IPR003593">
    <property type="entry name" value="AAA+_ATPase"/>
</dbReference>
<keyword evidence="18" id="KW-1185">Reference proteome</keyword>
<keyword evidence="14" id="KW-0175">Coiled coil</keyword>
<protein>
    <recommendedName>
        <fullName evidence="3 13">Flagellar biosynthesis protein FlhF</fullName>
    </recommendedName>
</protein>
<keyword evidence="8" id="KW-0653">Protein transport</keyword>
<keyword evidence="11" id="KW-1006">Bacterial flagellum protein export</keyword>
<feature type="coiled-coil region" evidence="14">
    <location>
        <begin position="112"/>
        <end position="177"/>
    </location>
</feature>
<dbReference type="PANTHER" id="PTHR43134">
    <property type="entry name" value="SIGNAL RECOGNITION PARTICLE RECEPTOR SUBUNIT ALPHA"/>
    <property type="match status" value="1"/>
</dbReference>
<keyword evidence="5" id="KW-1003">Cell membrane</keyword>
<dbReference type="InterPro" id="IPR020006">
    <property type="entry name" value="FlhF"/>
</dbReference>
<evidence type="ECO:0000256" key="5">
    <source>
        <dbReference type="ARBA" id="ARBA00022475"/>
    </source>
</evidence>
<comment type="caution">
    <text evidence="17">The sequence shown here is derived from an EMBL/GenBank/DDBJ whole genome shotgun (WGS) entry which is preliminary data.</text>
</comment>
<dbReference type="InterPro" id="IPR027417">
    <property type="entry name" value="P-loop_NTPase"/>
</dbReference>
<keyword evidence="17" id="KW-0282">Flagellum</keyword>
<evidence type="ECO:0000256" key="12">
    <source>
        <dbReference type="ARBA" id="ARBA00025337"/>
    </source>
</evidence>
<dbReference type="PANTHER" id="PTHR43134:SF3">
    <property type="entry name" value="FLAGELLAR BIOSYNTHESIS PROTEIN FLHF"/>
    <property type="match status" value="1"/>
</dbReference>
<evidence type="ECO:0000256" key="9">
    <source>
        <dbReference type="ARBA" id="ARBA00023134"/>
    </source>
</evidence>
<evidence type="ECO:0000313" key="18">
    <source>
        <dbReference type="Proteomes" id="UP001078443"/>
    </source>
</evidence>
<gene>
    <name evidence="17" type="primary">flhF</name>
    <name evidence="17" type="ORF">OW763_04960</name>
</gene>
<dbReference type="NCBIfam" id="TIGR03499">
    <property type="entry name" value="FlhF"/>
    <property type="match status" value="1"/>
</dbReference>
<evidence type="ECO:0000256" key="14">
    <source>
        <dbReference type="SAM" id="Coils"/>
    </source>
</evidence>
<accession>A0ABT4CZ86</accession>
<comment type="function">
    <text evidence="12">Necessary for flagellar biosynthesis. May be involved in translocation of the flagellum.</text>
</comment>
<evidence type="ECO:0000256" key="10">
    <source>
        <dbReference type="ARBA" id="ARBA00023136"/>
    </source>
</evidence>
<keyword evidence="17" id="KW-0969">Cilium</keyword>
<dbReference type="SMART" id="SM00382">
    <property type="entry name" value="AAA"/>
    <property type="match status" value="1"/>
</dbReference>
<feature type="domain" description="SRP54-type proteins GTP-binding" evidence="16">
    <location>
        <begin position="193"/>
        <end position="384"/>
    </location>
</feature>
<evidence type="ECO:0000259" key="15">
    <source>
        <dbReference type="SMART" id="SM00382"/>
    </source>
</evidence>
<keyword evidence="7" id="KW-1005">Bacterial flagellum biogenesis</keyword>
<evidence type="ECO:0000256" key="13">
    <source>
        <dbReference type="NCBIfam" id="TIGR03499"/>
    </source>
</evidence>
<evidence type="ECO:0000256" key="6">
    <source>
        <dbReference type="ARBA" id="ARBA00022741"/>
    </source>
</evidence>
<keyword evidence="4" id="KW-0813">Transport</keyword>
<dbReference type="Pfam" id="PF00448">
    <property type="entry name" value="SRP54"/>
    <property type="match status" value="1"/>
</dbReference>
<evidence type="ECO:0000313" key="17">
    <source>
        <dbReference type="EMBL" id="MCY6483697.1"/>
    </source>
</evidence>
<dbReference type="InterPro" id="IPR047040">
    <property type="entry name" value="FlhF__GTPase_dom"/>
</dbReference>
<keyword evidence="17" id="KW-0966">Cell projection</keyword>
<evidence type="ECO:0000256" key="1">
    <source>
        <dbReference type="ARBA" id="ARBA00004413"/>
    </source>
</evidence>
<comment type="subcellular location">
    <subcellularLocation>
        <location evidence="1">Cell membrane</location>
        <topology evidence="1">Peripheral membrane protein</topology>
        <orientation evidence="1">Cytoplasmic side</orientation>
    </subcellularLocation>
</comment>
<dbReference type="CDD" id="cd17873">
    <property type="entry name" value="FlhF"/>
    <property type="match status" value="1"/>
</dbReference>
<dbReference type="InterPro" id="IPR000897">
    <property type="entry name" value="SRP54_GTPase_dom"/>
</dbReference>
<dbReference type="SUPFAM" id="SSF52540">
    <property type="entry name" value="P-loop containing nucleoside triphosphate hydrolases"/>
    <property type="match status" value="1"/>
</dbReference>
<dbReference type="Gene3D" id="3.40.50.300">
    <property type="entry name" value="P-loop containing nucleotide triphosphate hydrolases"/>
    <property type="match status" value="1"/>
</dbReference>
<keyword evidence="9" id="KW-0342">GTP-binding</keyword>
<keyword evidence="6" id="KW-0547">Nucleotide-binding</keyword>
<evidence type="ECO:0000256" key="4">
    <source>
        <dbReference type="ARBA" id="ARBA00022448"/>
    </source>
</evidence>
<comment type="similarity">
    <text evidence="2">Belongs to the GTP-binding SRP family.</text>
</comment>
<evidence type="ECO:0000256" key="8">
    <source>
        <dbReference type="ARBA" id="ARBA00022927"/>
    </source>
</evidence>
<dbReference type="RefSeq" id="WP_268039971.1">
    <property type="nucleotide sequence ID" value="NZ_JAPQER010000002.1"/>
</dbReference>
<organism evidence="17 18">
    <name type="scientific">Clostridium aestuarii</name>
    <dbReference type="NCBI Taxonomy" id="338193"/>
    <lineage>
        <taxon>Bacteria</taxon>
        <taxon>Bacillati</taxon>
        <taxon>Bacillota</taxon>
        <taxon>Clostridia</taxon>
        <taxon>Eubacteriales</taxon>
        <taxon>Clostridiaceae</taxon>
        <taxon>Clostridium</taxon>
    </lineage>
</organism>
<feature type="domain" description="AAA+ ATPase" evidence="15">
    <location>
        <begin position="192"/>
        <end position="339"/>
    </location>
</feature>
<name>A0ABT4CZ86_9CLOT</name>